<gene>
    <name evidence="3" type="ORF">FOMPIDRAFT_117954</name>
</gene>
<accession>S8EK11</accession>
<dbReference type="AlphaFoldDB" id="S8EK11"/>
<feature type="domain" description="DUF6533" evidence="2">
    <location>
        <begin position="25"/>
        <end position="68"/>
    </location>
</feature>
<feature type="transmembrane region" description="Helical" evidence="1">
    <location>
        <begin position="20"/>
        <end position="39"/>
    </location>
</feature>
<sequence>MSVTATINAMSVLDYVENYITSNHCVAVATVLVIYDYLITFDDEVAHLWSSPRRKVPSSLLFAGSRISLLVMALAYIGCCVQAAFRTVRRWLVDQCSRSVLTLHIDSCTATSVATAFVEAFVFLNIASEDERAPLS</sequence>
<dbReference type="HOGENOM" id="CLU_1875479_0_0_1"/>
<protein>
    <recommendedName>
        <fullName evidence="2">DUF6533 domain-containing protein</fullName>
    </recommendedName>
</protein>
<reference evidence="3 4" key="1">
    <citation type="journal article" date="2012" name="Science">
        <title>The Paleozoic origin of enzymatic lignin decomposition reconstructed from 31 fungal genomes.</title>
        <authorList>
            <person name="Floudas D."/>
            <person name="Binder M."/>
            <person name="Riley R."/>
            <person name="Barry K."/>
            <person name="Blanchette R.A."/>
            <person name="Henrissat B."/>
            <person name="Martinez A.T."/>
            <person name="Otillar R."/>
            <person name="Spatafora J.W."/>
            <person name="Yadav J.S."/>
            <person name="Aerts A."/>
            <person name="Benoit I."/>
            <person name="Boyd A."/>
            <person name="Carlson A."/>
            <person name="Copeland A."/>
            <person name="Coutinho P.M."/>
            <person name="de Vries R.P."/>
            <person name="Ferreira P."/>
            <person name="Findley K."/>
            <person name="Foster B."/>
            <person name="Gaskell J."/>
            <person name="Glotzer D."/>
            <person name="Gorecki P."/>
            <person name="Heitman J."/>
            <person name="Hesse C."/>
            <person name="Hori C."/>
            <person name="Igarashi K."/>
            <person name="Jurgens J.A."/>
            <person name="Kallen N."/>
            <person name="Kersten P."/>
            <person name="Kohler A."/>
            <person name="Kuees U."/>
            <person name="Kumar T.K.A."/>
            <person name="Kuo A."/>
            <person name="LaButti K."/>
            <person name="Larrondo L.F."/>
            <person name="Lindquist E."/>
            <person name="Ling A."/>
            <person name="Lombard V."/>
            <person name="Lucas S."/>
            <person name="Lundell T."/>
            <person name="Martin R."/>
            <person name="McLaughlin D.J."/>
            <person name="Morgenstern I."/>
            <person name="Morin E."/>
            <person name="Murat C."/>
            <person name="Nagy L.G."/>
            <person name="Nolan M."/>
            <person name="Ohm R.A."/>
            <person name="Patyshakuliyeva A."/>
            <person name="Rokas A."/>
            <person name="Ruiz-Duenas F.J."/>
            <person name="Sabat G."/>
            <person name="Salamov A."/>
            <person name="Samejima M."/>
            <person name="Schmutz J."/>
            <person name="Slot J.C."/>
            <person name="St John F."/>
            <person name="Stenlid J."/>
            <person name="Sun H."/>
            <person name="Sun S."/>
            <person name="Syed K."/>
            <person name="Tsang A."/>
            <person name="Wiebenga A."/>
            <person name="Young D."/>
            <person name="Pisabarro A."/>
            <person name="Eastwood D.C."/>
            <person name="Martin F."/>
            <person name="Cullen D."/>
            <person name="Grigoriev I.V."/>
            <person name="Hibbett D.S."/>
        </authorList>
    </citation>
    <scope>NUCLEOTIDE SEQUENCE</scope>
    <source>
        <strain evidence="4">FP-58527</strain>
    </source>
</reference>
<keyword evidence="1" id="KW-1133">Transmembrane helix</keyword>
<evidence type="ECO:0000256" key="1">
    <source>
        <dbReference type="SAM" id="Phobius"/>
    </source>
</evidence>
<dbReference type="EMBL" id="KE504123">
    <property type="protein sequence ID" value="EPT05487.1"/>
    <property type="molecule type" value="Genomic_DNA"/>
</dbReference>
<dbReference type="InParanoid" id="S8EK11"/>
<evidence type="ECO:0000259" key="2">
    <source>
        <dbReference type="Pfam" id="PF20151"/>
    </source>
</evidence>
<feature type="transmembrane region" description="Helical" evidence="1">
    <location>
        <begin position="60"/>
        <end position="85"/>
    </location>
</feature>
<keyword evidence="1" id="KW-0472">Membrane</keyword>
<name>S8EK11_FOMSC</name>
<evidence type="ECO:0000313" key="4">
    <source>
        <dbReference type="Proteomes" id="UP000015241"/>
    </source>
</evidence>
<organism evidence="3 4">
    <name type="scientific">Fomitopsis schrenkii</name>
    <name type="common">Brown rot fungus</name>
    <dbReference type="NCBI Taxonomy" id="2126942"/>
    <lineage>
        <taxon>Eukaryota</taxon>
        <taxon>Fungi</taxon>
        <taxon>Dikarya</taxon>
        <taxon>Basidiomycota</taxon>
        <taxon>Agaricomycotina</taxon>
        <taxon>Agaricomycetes</taxon>
        <taxon>Polyporales</taxon>
        <taxon>Fomitopsis</taxon>
    </lineage>
</organism>
<dbReference type="InterPro" id="IPR045340">
    <property type="entry name" value="DUF6533"/>
</dbReference>
<dbReference type="Pfam" id="PF20151">
    <property type="entry name" value="DUF6533"/>
    <property type="match status" value="1"/>
</dbReference>
<evidence type="ECO:0000313" key="3">
    <source>
        <dbReference type="EMBL" id="EPT05487.1"/>
    </source>
</evidence>
<keyword evidence="1" id="KW-0812">Transmembrane</keyword>
<dbReference type="OrthoDB" id="2749098at2759"/>
<keyword evidence="4" id="KW-1185">Reference proteome</keyword>
<dbReference type="Proteomes" id="UP000015241">
    <property type="component" value="Unassembled WGS sequence"/>
</dbReference>
<proteinExistence type="predicted"/>